<accession>A0A284RJC8</accession>
<evidence type="ECO:0000313" key="1">
    <source>
        <dbReference type="EMBL" id="SJL08878.1"/>
    </source>
</evidence>
<gene>
    <name evidence="1" type="ORF">ARMOST_12250</name>
</gene>
<protein>
    <submittedName>
        <fullName evidence="1">Uncharacterized protein</fullName>
    </submittedName>
</protein>
<proteinExistence type="predicted"/>
<reference evidence="2" key="1">
    <citation type="journal article" date="2017" name="Nat. Ecol. Evol.">
        <title>Genome expansion and lineage-specific genetic innovations in the forest pathogenic fungi Armillaria.</title>
        <authorList>
            <person name="Sipos G."/>
            <person name="Prasanna A.N."/>
            <person name="Walter M.C."/>
            <person name="O'Connor E."/>
            <person name="Balint B."/>
            <person name="Krizsan K."/>
            <person name="Kiss B."/>
            <person name="Hess J."/>
            <person name="Varga T."/>
            <person name="Slot J."/>
            <person name="Riley R."/>
            <person name="Boka B."/>
            <person name="Rigling D."/>
            <person name="Barry K."/>
            <person name="Lee J."/>
            <person name="Mihaltcheva S."/>
            <person name="LaButti K."/>
            <person name="Lipzen A."/>
            <person name="Waldron R."/>
            <person name="Moloney N.M."/>
            <person name="Sperisen C."/>
            <person name="Kredics L."/>
            <person name="Vagvoelgyi C."/>
            <person name="Patrignani A."/>
            <person name="Fitzpatrick D."/>
            <person name="Nagy I."/>
            <person name="Doyle S."/>
            <person name="Anderson J.B."/>
            <person name="Grigoriev I.V."/>
            <person name="Gueldener U."/>
            <person name="Muensterkoetter M."/>
            <person name="Nagy L.G."/>
        </authorList>
    </citation>
    <scope>NUCLEOTIDE SEQUENCE [LARGE SCALE GENOMIC DNA]</scope>
    <source>
        <strain evidence="2">C18/9</strain>
    </source>
</reference>
<name>A0A284RJC8_ARMOS</name>
<keyword evidence="2" id="KW-1185">Reference proteome</keyword>
<dbReference type="Proteomes" id="UP000219338">
    <property type="component" value="Unassembled WGS sequence"/>
</dbReference>
<dbReference type="AlphaFoldDB" id="A0A284RJC8"/>
<evidence type="ECO:0000313" key="2">
    <source>
        <dbReference type="Proteomes" id="UP000219338"/>
    </source>
</evidence>
<sequence>MYRRWAMETEMLSTKEEMKRVAMIVNAYRRRRVISGFGIIDLSACWPSRIIGSRRLWAQVVNELERFTRWISLRNHGVWSPHKRRRPLRSTDSLEHPQHLSYDKRKDETRRRLDQFATRLFLACRICGDAQKNFTGQTKRSSRLDILFSGVSGWTYVLQTLVERSYQRLA</sequence>
<dbReference type="EMBL" id="FUEG01000009">
    <property type="protein sequence ID" value="SJL08878.1"/>
    <property type="molecule type" value="Genomic_DNA"/>
</dbReference>
<organism evidence="1 2">
    <name type="scientific">Armillaria ostoyae</name>
    <name type="common">Armillaria root rot fungus</name>
    <dbReference type="NCBI Taxonomy" id="47428"/>
    <lineage>
        <taxon>Eukaryota</taxon>
        <taxon>Fungi</taxon>
        <taxon>Dikarya</taxon>
        <taxon>Basidiomycota</taxon>
        <taxon>Agaricomycotina</taxon>
        <taxon>Agaricomycetes</taxon>
        <taxon>Agaricomycetidae</taxon>
        <taxon>Agaricales</taxon>
        <taxon>Marasmiineae</taxon>
        <taxon>Physalacriaceae</taxon>
        <taxon>Armillaria</taxon>
    </lineage>
</organism>